<evidence type="ECO:0000313" key="3">
    <source>
        <dbReference type="EnsemblMetazoa" id="CapteP196158"/>
    </source>
</evidence>
<keyword evidence="4" id="KW-1185">Reference proteome</keyword>
<dbReference type="EnsemblMetazoa" id="CapteT196158">
    <property type="protein sequence ID" value="CapteP196158"/>
    <property type="gene ID" value="CapteG196158"/>
</dbReference>
<proteinExistence type="predicted"/>
<name>R7TZU2_CAPTE</name>
<sequence>MVTPPPSPLPHLGAVSAEYTSETSPIPVDLVGVFSAERSTYMPQGKIYFKTKPDERDLGSFSLISASPRYVLLRQGEEFEMAMVAERQTAQRAHIDRNICDRVARPGTKEQVKEENGEDEDQIGDADSWGDEEEEKKEKRKRKKKRKMGRVKRRCCFMERITNLPSTVRSSCIPHNQESGADQKSSLHVVAEKPGKLRLYIDPNDLNRTIRRPTMAFWYSSIQCSGC</sequence>
<feature type="compositionally biased region" description="Acidic residues" evidence="1">
    <location>
        <begin position="116"/>
        <end position="135"/>
    </location>
</feature>
<reference evidence="2 4" key="2">
    <citation type="journal article" date="2013" name="Nature">
        <title>Insights into bilaterian evolution from three spiralian genomes.</title>
        <authorList>
            <person name="Simakov O."/>
            <person name="Marletaz F."/>
            <person name="Cho S.J."/>
            <person name="Edsinger-Gonzales E."/>
            <person name="Havlak P."/>
            <person name="Hellsten U."/>
            <person name="Kuo D.H."/>
            <person name="Larsson T."/>
            <person name="Lv J."/>
            <person name="Arendt D."/>
            <person name="Savage R."/>
            <person name="Osoegawa K."/>
            <person name="de Jong P."/>
            <person name="Grimwood J."/>
            <person name="Chapman J.A."/>
            <person name="Shapiro H."/>
            <person name="Aerts A."/>
            <person name="Otillar R.P."/>
            <person name="Terry A.Y."/>
            <person name="Boore J.L."/>
            <person name="Grigoriev I.V."/>
            <person name="Lindberg D.R."/>
            <person name="Seaver E.C."/>
            <person name="Weisblat D.A."/>
            <person name="Putnam N.H."/>
            <person name="Rokhsar D.S."/>
        </authorList>
    </citation>
    <scope>NUCLEOTIDE SEQUENCE</scope>
    <source>
        <strain evidence="2 4">I ESC-2004</strain>
    </source>
</reference>
<accession>R7TZU2</accession>
<dbReference type="Proteomes" id="UP000014760">
    <property type="component" value="Unassembled WGS sequence"/>
</dbReference>
<protein>
    <submittedName>
        <fullName evidence="2 3">Uncharacterized protein</fullName>
    </submittedName>
</protein>
<dbReference type="AlphaFoldDB" id="R7TZU2"/>
<evidence type="ECO:0000313" key="4">
    <source>
        <dbReference type="Proteomes" id="UP000014760"/>
    </source>
</evidence>
<dbReference type="HOGENOM" id="CLU_1220721_0_0_1"/>
<feature type="compositionally biased region" description="Basic and acidic residues" evidence="1">
    <location>
        <begin position="106"/>
        <end position="115"/>
    </location>
</feature>
<evidence type="ECO:0000256" key="1">
    <source>
        <dbReference type="SAM" id="MobiDB-lite"/>
    </source>
</evidence>
<organism evidence="2">
    <name type="scientific">Capitella teleta</name>
    <name type="common">Polychaete worm</name>
    <dbReference type="NCBI Taxonomy" id="283909"/>
    <lineage>
        <taxon>Eukaryota</taxon>
        <taxon>Metazoa</taxon>
        <taxon>Spiralia</taxon>
        <taxon>Lophotrochozoa</taxon>
        <taxon>Annelida</taxon>
        <taxon>Polychaeta</taxon>
        <taxon>Sedentaria</taxon>
        <taxon>Scolecida</taxon>
        <taxon>Capitellidae</taxon>
        <taxon>Capitella</taxon>
    </lineage>
</organism>
<feature type="region of interest" description="Disordered" evidence="1">
    <location>
        <begin position="106"/>
        <end position="146"/>
    </location>
</feature>
<reference evidence="3" key="3">
    <citation type="submission" date="2015-06" db="UniProtKB">
        <authorList>
            <consortium name="EnsemblMetazoa"/>
        </authorList>
    </citation>
    <scope>IDENTIFICATION</scope>
</reference>
<dbReference type="EMBL" id="AMQN01001922">
    <property type="status" value="NOT_ANNOTATED_CDS"/>
    <property type="molecule type" value="Genomic_DNA"/>
</dbReference>
<reference evidence="4" key="1">
    <citation type="submission" date="2012-12" db="EMBL/GenBank/DDBJ databases">
        <authorList>
            <person name="Hellsten U."/>
            <person name="Grimwood J."/>
            <person name="Chapman J.A."/>
            <person name="Shapiro H."/>
            <person name="Aerts A."/>
            <person name="Otillar R.P."/>
            <person name="Terry A.Y."/>
            <person name="Boore J.L."/>
            <person name="Simakov O."/>
            <person name="Marletaz F."/>
            <person name="Cho S.-J."/>
            <person name="Edsinger-Gonzales E."/>
            <person name="Havlak P."/>
            <person name="Kuo D.-H."/>
            <person name="Larsson T."/>
            <person name="Lv J."/>
            <person name="Arendt D."/>
            <person name="Savage R."/>
            <person name="Osoegawa K."/>
            <person name="de Jong P."/>
            <person name="Lindberg D.R."/>
            <person name="Seaver E.C."/>
            <person name="Weisblat D.A."/>
            <person name="Putnam N.H."/>
            <person name="Grigoriev I.V."/>
            <person name="Rokhsar D.S."/>
        </authorList>
    </citation>
    <scope>NUCLEOTIDE SEQUENCE</scope>
    <source>
        <strain evidence="4">I ESC-2004</strain>
    </source>
</reference>
<evidence type="ECO:0000313" key="2">
    <source>
        <dbReference type="EMBL" id="ELT99468.1"/>
    </source>
</evidence>
<gene>
    <name evidence="2" type="ORF">CAPTEDRAFT_196158</name>
</gene>
<dbReference type="EMBL" id="KB306824">
    <property type="protein sequence ID" value="ELT99468.1"/>
    <property type="molecule type" value="Genomic_DNA"/>
</dbReference>